<evidence type="ECO:0000313" key="3">
    <source>
        <dbReference type="Proteomes" id="UP000315471"/>
    </source>
</evidence>
<evidence type="ECO:0000259" key="1">
    <source>
        <dbReference type="Pfam" id="PF13020"/>
    </source>
</evidence>
<dbReference type="InterPro" id="IPR024975">
    <property type="entry name" value="NOV_C"/>
</dbReference>
<dbReference type="AlphaFoldDB" id="A0A5C6DC71"/>
<name>A0A5C6DC71_9BACT</name>
<protein>
    <recommendedName>
        <fullName evidence="1">Protein NO VEIN C-terminal domain-containing protein</fullName>
    </recommendedName>
</protein>
<reference evidence="2 3" key="1">
    <citation type="submission" date="2019-02" db="EMBL/GenBank/DDBJ databases">
        <title>Deep-cultivation of Planctomycetes and their phenomic and genomic characterization uncovers novel biology.</title>
        <authorList>
            <person name="Wiegand S."/>
            <person name="Jogler M."/>
            <person name="Boedeker C."/>
            <person name="Pinto D."/>
            <person name="Vollmers J."/>
            <person name="Rivas-Marin E."/>
            <person name="Kohn T."/>
            <person name="Peeters S.H."/>
            <person name="Heuer A."/>
            <person name="Rast P."/>
            <person name="Oberbeckmann S."/>
            <person name="Bunk B."/>
            <person name="Jeske O."/>
            <person name="Meyerdierks A."/>
            <person name="Storesund J.E."/>
            <person name="Kallscheuer N."/>
            <person name="Luecker S."/>
            <person name="Lage O.M."/>
            <person name="Pohl T."/>
            <person name="Merkel B.J."/>
            <person name="Hornburger P."/>
            <person name="Mueller R.-W."/>
            <person name="Bruemmer F."/>
            <person name="Labrenz M."/>
            <person name="Spormann A.M."/>
            <person name="Op Den Camp H."/>
            <person name="Overmann J."/>
            <person name="Amann R."/>
            <person name="Jetten M.S.M."/>
            <person name="Mascher T."/>
            <person name="Medema M.H."/>
            <person name="Devos D.P."/>
            <person name="Kaster A.-K."/>
            <person name="Ovreas L."/>
            <person name="Rohde M."/>
            <person name="Galperin M.Y."/>
            <person name="Jogler C."/>
        </authorList>
    </citation>
    <scope>NUCLEOTIDE SEQUENCE [LARGE SCALE GENOMIC DNA]</scope>
    <source>
        <strain evidence="2 3">Q31b</strain>
    </source>
</reference>
<comment type="caution">
    <text evidence="2">The sequence shown here is derived from an EMBL/GenBank/DDBJ whole genome shotgun (WGS) entry which is preliminary data.</text>
</comment>
<dbReference type="RefSeq" id="WP_146602815.1">
    <property type="nucleotide sequence ID" value="NZ_SJPY01000014.1"/>
</dbReference>
<accession>A0A5C6DC71</accession>
<keyword evidence="3" id="KW-1185">Reference proteome</keyword>
<gene>
    <name evidence="2" type="ORF">Q31b_57710</name>
</gene>
<dbReference type="Proteomes" id="UP000315471">
    <property type="component" value="Unassembled WGS sequence"/>
</dbReference>
<sequence length="282" mass="32121">MSNSQIEYWLFNTDETEPEGEGKHAIMLQQQVVAAWGHCKGLGAEVTLNRPNPGDIVFYFRARFGIIAMAVATDQFAVPGKSVFGEHGEYSRPVENLQVLSEAKPVSVAEIKSNTSYQIPFRQIMGRILNDSAVEYLKGRFQRIRSKPPRPHKKPETKPGAFVQMDSEVRKEVERTAVRVVTKIYRKAKWHVKSVERENVGYDLRCTKGDLLDCVEVKGTSGVDERFIITVNELNKAKTDPQFVLYIVTNVLKKPVPHKYSGKQLINKFDIQPIQFRASRKR</sequence>
<evidence type="ECO:0000313" key="2">
    <source>
        <dbReference type="EMBL" id="TWU33454.1"/>
    </source>
</evidence>
<organism evidence="2 3">
    <name type="scientific">Novipirellula aureliae</name>
    <dbReference type="NCBI Taxonomy" id="2527966"/>
    <lineage>
        <taxon>Bacteria</taxon>
        <taxon>Pseudomonadati</taxon>
        <taxon>Planctomycetota</taxon>
        <taxon>Planctomycetia</taxon>
        <taxon>Pirellulales</taxon>
        <taxon>Pirellulaceae</taxon>
        <taxon>Novipirellula</taxon>
    </lineage>
</organism>
<proteinExistence type="predicted"/>
<dbReference type="Pfam" id="PF13020">
    <property type="entry name" value="NOV_C"/>
    <property type="match status" value="1"/>
</dbReference>
<dbReference type="OrthoDB" id="9802640at2"/>
<feature type="domain" description="Protein NO VEIN C-terminal" evidence="1">
    <location>
        <begin position="173"/>
        <end position="257"/>
    </location>
</feature>
<dbReference type="EMBL" id="SJPY01000014">
    <property type="protein sequence ID" value="TWU33454.1"/>
    <property type="molecule type" value="Genomic_DNA"/>
</dbReference>